<feature type="compositionally biased region" description="Polar residues" evidence="1">
    <location>
        <begin position="1"/>
        <end position="15"/>
    </location>
</feature>
<organism evidence="2">
    <name type="scientific">marine sediment metagenome</name>
    <dbReference type="NCBI Taxonomy" id="412755"/>
    <lineage>
        <taxon>unclassified sequences</taxon>
        <taxon>metagenomes</taxon>
        <taxon>ecological metagenomes</taxon>
    </lineage>
</organism>
<sequence length="341" mass="37868">MSFEQLRQWNKSQQVDPPPPTDVTSHEELARQGRDVNGIVAQRRIETWFTTMSPADPSSLPIDPYSDEGSFDLVDTFRSDRFQGILQKTNFALGYPSRLIRSAMALTGISARAERFGDVRKSMGFWTAMADAMHNLAVLSDQRRTVERSLELIKEIPGILTDPSVPEETLPGIGKAITTATGVPEQMEWVYDVVGELWIEANVIKATKTIVRKAGAKLMKTTYEAGEQIQKRGIKHILGQMTDDELAALDEAARFRKVGKLGTKPPQQEIDDAFKRTFEYIKESGDARLTKQEFISAQRKQAAAKMHAVARRADKTGEYGPGFAAQLTAAAGTEKSLKSFT</sequence>
<dbReference type="EMBL" id="LAZR01031331">
    <property type="protein sequence ID" value="KKL54067.1"/>
    <property type="molecule type" value="Genomic_DNA"/>
</dbReference>
<feature type="compositionally biased region" description="Basic and acidic residues" evidence="1">
    <location>
        <begin position="24"/>
        <end position="34"/>
    </location>
</feature>
<gene>
    <name evidence="2" type="ORF">LCGC14_2269130</name>
</gene>
<dbReference type="AlphaFoldDB" id="A0A0F9FSI4"/>
<reference evidence="2" key="1">
    <citation type="journal article" date="2015" name="Nature">
        <title>Complex archaea that bridge the gap between prokaryotes and eukaryotes.</title>
        <authorList>
            <person name="Spang A."/>
            <person name="Saw J.H."/>
            <person name="Jorgensen S.L."/>
            <person name="Zaremba-Niedzwiedzka K."/>
            <person name="Martijn J."/>
            <person name="Lind A.E."/>
            <person name="van Eijk R."/>
            <person name="Schleper C."/>
            <person name="Guy L."/>
            <person name="Ettema T.J."/>
        </authorList>
    </citation>
    <scope>NUCLEOTIDE SEQUENCE</scope>
</reference>
<proteinExistence type="predicted"/>
<comment type="caution">
    <text evidence="2">The sequence shown here is derived from an EMBL/GenBank/DDBJ whole genome shotgun (WGS) entry which is preliminary data.</text>
</comment>
<evidence type="ECO:0000256" key="1">
    <source>
        <dbReference type="SAM" id="MobiDB-lite"/>
    </source>
</evidence>
<evidence type="ECO:0000313" key="2">
    <source>
        <dbReference type="EMBL" id="KKL54067.1"/>
    </source>
</evidence>
<accession>A0A0F9FSI4</accession>
<feature type="region of interest" description="Disordered" evidence="1">
    <location>
        <begin position="1"/>
        <end position="34"/>
    </location>
</feature>
<protein>
    <submittedName>
        <fullName evidence="2">Uncharacterized protein</fullName>
    </submittedName>
</protein>
<feature type="non-terminal residue" evidence="2">
    <location>
        <position position="341"/>
    </location>
</feature>
<name>A0A0F9FSI4_9ZZZZ</name>